<evidence type="ECO:0000256" key="6">
    <source>
        <dbReference type="ARBA" id="ARBA00022777"/>
    </source>
</evidence>
<dbReference type="Gene3D" id="2.60.200.40">
    <property type="match status" value="1"/>
</dbReference>
<dbReference type="EMBL" id="FNDK01000005">
    <property type="protein sequence ID" value="SDH40798.1"/>
    <property type="molecule type" value="Genomic_DNA"/>
</dbReference>
<gene>
    <name evidence="12" type="ORF">SAMN05192534_10572</name>
</gene>
<reference evidence="12 13" key="1">
    <citation type="submission" date="2016-10" db="EMBL/GenBank/DDBJ databases">
        <authorList>
            <person name="de Groot N.N."/>
        </authorList>
    </citation>
    <scope>NUCLEOTIDE SEQUENCE [LARGE SCALE GENOMIC DNA]</scope>
    <source>
        <strain evidence="12 13">DSM 21632</strain>
    </source>
</reference>
<evidence type="ECO:0000256" key="10">
    <source>
        <dbReference type="ARBA" id="ARBA00023264"/>
    </source>
</evidence>
<comment type="similarity">
    <text evidence="2">Belongs to the diacylglycerol/lipid kinase family.</text>
</comment>
<dbReference type="PROSITE" id="PS50146">
    <property type="entry name" value="DAGK"/>
    <property type="match status" value="1"/>
</dbReference>
<protein>
    <submittedName>
        <fullName evidence="12">Lipid kinase, YegS/Rv2252/BmrU family</fullName>
    </submittedName>
</protein>
<dbReference type="SMART" id="SM00046">
    <property type="entry name" value="DAGKc"/>
    <property type="match status" value="1"/>
</dbReference>
<keyword evidence="5" id="KW-0547">Nucleotide-binding</keyword>
<dbReference type="Proteomes" id="UP000199163">
    <property type="component" value="Unassembled WGS sequence"/>
</dbReference>
<evidence type="ECO:0000313" key="13">
    <source>
        <dbReference type="Proteomes" id="UP000199163"/>
    </source>
</evidence>
<dbReference type="InterPro" id="IPR017438">
    <property type="entry name" value="ATP-NAD_kinase_N"/>
</dbReference>
<proteinExistence type="inferred from homology"/>
<keyword evidence="10" id="KW-1208">Phospholipid metabolism</keyword>
<evidence type="ECO:0000256" key="5">
    <source>
        <dbReference type="ARBA" id="ARBA00022741"/>
    </source>
</evidence>
<keyword evidence="4" id="KW-0808">Transferase</keyword>
<feature type="domain" description="DAGKc" evidence="11">
    <location>
        <begin position="1"/>
        <end position="131"/>
    </location>
</feature>
<evidence type="ECO:0000256" key="9">
    <source>
        <dbReference type="ARBA" id="ARBA00023209"/>
    </source>
</evidence>
<evidence type="ECO:0000256" key="7">
    <source>
        <dbReference type="ARBA" id="ARBA00022840"/>
    </source>
</evidence>
<dbReference type="PANTHER" id="PTHR12358">
    <property type="entry name" value="SPHINGOSINE KINASE"/>
    <property type="match status" value="1"/>
</dbReference>
<keyword evidence="8" id="KW-0443">Lipid metabolism</keyword>
<dbReference type="STRING" id="568899.SAMN05192534_10572"/>
<evidence type="ECO:0000256" key="2">
    <source>
        <dbReference type="ARBA" id="ARBA00005983"/>
    </source>
</evidence>
<organism evidence="12 13">
    <name type="scientific">Alteribacillus persepolensis</name>
    <dbReference type="NCBI Taxonomy" id="568899"/>
    <lineage>
        <taxon>Bacteria</taxon>
        <taxon>Bacillati</taxon>
        <taxon>Bacillota</taxon>
        <taxon>Bacilli</taxon>
        <taxon>Bacillales</taxon>
        <taxon>Bacillaceae</taxon>
        <taxon>Alteribacillus</taxon>
    </lineage>
</organism>
<dbReference type="RefSeq" id="WP_175487391.1">
    <property type="nucleotide sequence ID" value="NZ_FNDK01000005.1"/>
</dbReference>
<comment type="cofactor">
    <cofactor evidence="1">
        <name>Mg(2+)</name>
        <dbReference type="ChEBI" id="CHEBI:18420"/>
    </cofactor>
</comment>
<evidence type="ECO:0000256" key="8">
    <source>
        <dbReference type="ARBA" id="ARBA00023098"/>
    </source>
</evidence>
<dbReference type="GO" id="GO:0008654">
    <property type="term" value="P:phospholipid biosynthetic process"/>
    <property type="evidence" value="ECO:0007669"/>
    <property type="project" value="UniProtKB-KW"/>
</dbReference>
<dbReference type="NCBIfam" id="TIGR00147">
    <property type="entry name" value="YegS/Rv2252/BmrU family lipid kinase"/>
    <property type="match status" value="1"/>
</dbReference>
<evidence type="ECO:0000259" key="11">
    <source>
        <dbReference type="PROSITE" id="PS50146"/>
    </source>
</evidence>
<keyword evidence="3" id="KW-0444">Lipid biosynthesis</keyword>
<keyword evidence="6 12" id="KW-0418">Kinase</keyword>
<dbReference type="Gene3D" id="3.40.50.10330">
    <property type="entry name" value="Probable inorganic polyphosphate/atp-NAD kinase, domain 1"/>
    <property type="match status" value="1"/>
</dbReference>
<dbReference type="GO" id="GO:0005886">
    <property type="term" value="C:plasma membrane"/>
    <property type="evidence" value="ECO:0007669"/>
    <property type="project" value="TreeGrafter"/>
</dbReference>
<dbReference type="PANTHER" id="PTHR12358:SF107">
    <property type="entry name" value="LIPID KINASE BMRU-RELATED"/>
    <property type="match status" value="1"/>
</dbReference>
<dbReference type="InterPro" id="IPR050187">
    <property type="entry name" value="Lipid_Phosphate_FormReg"/>
</dbReference>
<dbReference type="AlphaFoldDB" id="A0A1G8C628"/>
<dbReference type="GO" id="GO:0005524">
    <property type="term" value="F:ATP binding"/>
    <property type="evidence" value="ECO:0007669"/>
    <property type="project" value="UniProtKB-KW"/>
</dbReference>
<keyword evidence="13" id="KW-1185">Reference proteome</keyword>
<dbReference type="InterPro" id="IPR045540">
    <property type="entry name" value="YegS/DAGK_C"/>
</dbReference>
<evidence type="ECO:0000313" key="12">
    <source>
        <dbReference type="EMBL" id="SDH40798.1"/>
    </source>
</evidence>
<sequence>MFKRALLLINGNSEQADKQKSLETVSGVIGSRVKELVIFQTQYKGHTEAVCYEHGHEYDVIFVLGGDGTLHECVNGTALLKEPPVIGILPGGTCNDFSRSLGIPQSIKRAAESLITGDVQYLDIGRANDRYFANFYGIGLIAETSGNINENLKNVVGKVSYYISALQTVHQIKPFPFMLQADDETIQDEAVMVLITNGNYIGTNQLPFQTGEMNDGIFDVFVIREGGQALLREYINAKTAFSFENDQTSIQHYQATEVRLETQESMDADSDGEIYMKTPVFIQNFYKKLPFLVPYV</sequence>
<accession>A0A1G8C628</accession>
<dbReference type="InterPro" id="IPR001206">
    <property type="entry name" value="Diacylglycerol_kinase_cat_dom"/>
</dbReference>
<dbReference type="Pfam" id="PF19279">
    <property type="entry name" value="YegS_C"/>
    <property type="match status" value="1"/>
</dbReference>
<dbReference type="Pfam" id="PF00781">
    <property type="entry name" value="DAGK_cat"/>
    <property type="match status" value="1"/>
</dbReference>
<keyword evidence="7" id="KW-0067">ATP-binding</keyword>
<dbReference type="GO" id="GO:0004143">
    <property type="term" value="F:ATP-dependent diacylglycerol kinase activity"/>
    <property type="evidence" value="ECO:0007669"/>
    <property type="project" value="TreeGrafter"/>
</dbReference>
<keyword evidence="9" id="KW-0594">Phospholipid biosynthesis</keyword>
<evidence type="ECO:0000256" key="3">
    <source>
        <dbReference type="ARBA" id="ARBA00022516"/>
    </source>
</evidence>
<evidence type="ECO:0000256" key="4">
    <source>
        <dbReference type="ARBA" id="ARBA00022679"/>
    </source>
</evidence>
<dbReference type="InterPro" id="IPR005218">
    <property type="entry name" value="Diacylglycerol/lipid_kinase"/>
</dbReference>
<evidence type="ECO:0000256" key="1">
    <source>
        <dbReference type="ARBA" id="ARBA00001946"/>
    </source>
</evidence>
<dbReference type="SUPFAM" id="SSF111331">
    <property type="entry name" value="NAD kinase/diacylglycerol kinase-like"/>
    <property type="match status" value="1"/>
</dbReference>
<name>A0A1G8C628_9BACI</name>
<dbReference type="InterPro" id="IPR016064">
    <property type="entry name" value="NAD/diacylglycerol_kinase_sf"/>
</dbReference>